<feature type="chain" id="PRO_5012570885" evidence="2">
    <location>
        <begin position="21"/>
        <end position="177"/>
    </location>
</feature>
<feature type="signal peptide" evidence="2">
    <location>
        <begin position="1"/>
        <end position="20"/>
    </location>
</feature>
<comment type="caution">
    <text evidence="3">The sequence shown here is derived from an EMBL/GenBank/DDBJ whole genome shotgun (WGS) entry which is preliminary data.</text>
</comment>
<dbReference type="AlphaFoldDB" id="A0A1R0GUK9"/>
<protein>
    <submittedName>
        <fullName evidence="3">Uncharacterized protein</fullName>
    </submittedName>
</protein>
<accession>A0A1R0GUK9</accession>
<organism evidence="3 4">
    <name type="scientific">Smittium mucronatum</name>
    <dbReference type="NCBI Taxonomy" id="133383"/>
    <lineage>
        <taxon>Eukaryota</taxon>
        <taxon>Fungi</taxon>
        <taxon>Fungi incertae sedis</taxon>
        <taxon>Zoopagomycota</taxon>
        <taxon>Kickxellomycotina</taxon>
        <taxon>Harpellomycetes</taxon>
        <taxon>Harpellales</taxon>
        <taxon>Legeriomycetaceae</taxon>
        <taxon>Smittium</taxon>
    </lineage>
</organism>
<keyword evidence="1" id="KW-0175">Coiled coil</keyword>
<evidence type="ECO:0000313" key="4">
    <source>
        <dbReference type="Proteomes" id="UP000187455"/>
    </source>
</evidence>
<evidence type="ECO:0000256" key="1">
    <source>
        <dbReference type="SAM" id="Coils"/>
    </source>
</evidence>
<proteinExistence type="predicted"/>
<evidence type="ECO:0000256" key="2">
    <source>
        <dbReference type="SAM" id="SignalP"/>
    </source>
</evidence>
<reference evidence="3 4" key="1">
    <citation type="journal article" date="2016" name="Mol. Biol. Evol.">
        <title>Genome-Wide Survey of Gut Fungi (Harpellales) Reveals the First Horizontally Transferred Ubiquitin Gene from a Mosquito Host.</title>
        <authorList>
            <person name="Wang Y."/>
            <person name="White M.M."/>
            <person name="Kvist S."/>
            <person name="Moncalvo J.M."/>
        </authorList>
    </citation>
    <scope>NUCLEOTIDE SEQUENCE [LARGE SCALE GENOMIC DNA]</scope>
    <source>
        <strain evidence="3 4">ALG-7-W6</strain>
    </source>
</reference>
<gene>
    <name evidence="3" type="ORF">AYI68_g5365</name>
</gene>
<keyword evidence="2" id="KW-0732">Signal</keyword>
<sequence>MFKTRTLFLAIFSTLAFVSAHENYIQNYEKTDLYCANGNCGMLNNLPEEFSGYDIPEIAHFEQNDDGCSKGKNDFGSCNSNAGSIGDYGGCGSGDIGGGCGCGLSKRELRLERRRLRRQRRLEKRRCRKQKRLARRRLRRERRLERRQLRRERRLERRQLRRERRLERRANRRCRRG</sequence>
<evidence type="ECO:0000313" key="3">
    <source>
        <dbReference type="EMBL" id="OLY80538.1"/>
    </source>
</evidence>
<dbReference type="EMBL" id="LSSL01003386">
    <property type="protein sequence ID" value="OLY80538.1"/>
    <property type="molecule type" value="Genomic_DNA"/>
</dbReference>
<name>A0A1R0GUK9_9FUNG</name>
<feature type="coiled-coil region" evidence="1">
    <location>
        <begin position="106"/>
        <end position="166"/>
    </location>
</feature>
<dbReference type="Proteomes" id="UP000187455">
    <property type="component" value="Unassembled WGS sequence"/>
</dbReference>
<keyword evidence="4" id="KW-1185">Reference proteome</keyword>